<dbReference type="RefSeq" id="WP_092572642.1">
    <property type="nucleotide sequence ID" value="NZ_FOEN01000014.1"/>
</dbReference>
<accession>A0A1H9GIS4</accession>
<dbReference type="InterPro" id="IPR013357">
    <property type="entry name" value="Acetaldehyde_DH_acetylating"/>
</dbReference>
<dbReference type="PANTHER" id="PTHR11699">
    <property type="entry name" value="ALDEHYDE DEHYDROGENASE-RELATED"/>
    <property type="match status" value="1"/>
</dbReference>
<dbReference type="Gene3D" id="3.40.605.10">
    <property type="entry name" value="Aldehyde Dehydrogenase, Chain A, domain 1"/>
    <property type="match status" value="1"/>
</dbReference>
<dbReference type="Proteomes" id="UP000198833">
    <property type="component" value="Unassembled WGS sequence"/>
</dbReference>
<dbReference type="GO" id="GO:0016620">
    <property type="term" value="F:oxidoreductase activity, acting on the aldehyde or oxo group of donors, NAD or NADP as acceptor"/>
    <property type="evidence" value="ECO:0007669"/>
    <property type="project" value="InterPro"/>
</dbReference>
<sequence length="485" mass="52559">MLDKDLSSIQEVRDLLRKATEAQKVLAKMSQEKIDSLCKAIAKAGYDNRELLARMAVDETGFGIVEDKIIKNEFASKYVLDAIKDMRTVGIIEEDTEKKYMEVAVPVGVVAGLIPSTNPTSTVIYKTLISIKAGNSIVFSPHPSAKDSILKTVELLQQAVEEAGCPKEVIGVITNPTMAATDELMKNSLTKLILATGGSAMVKAAYSSGTPAIGVGPGNGPAYIERTADIKQAIKDIIDSKTFDNGTVCASEQSIIAETVNKEEIIEELKHQGAYFLNEDESKKLSKFVLRANGTMNPQIVGKSVETIAELANLSIPKGTKVLVAPENRVGKEIPFSREKLGPILAFYSVNDWKEACHLAFEILTNEGAGHTMTIHSQDEEVIRQFALEKPVSRLLVNTPATLGGIGASTNLFPALTLGCGAVGGSSTSDNISPMNLFNVRRIAWGVKSMEEIRPAKDERKLSDNEELSQEQLIDLLVNKILEKL</sequence>
<gene>
    <name evidence="3" type="ORF">SAMN04488558_11424</name>
</gene>
<protein>
    <submittedName>
        <fullName evidence="3">Acetaldehyde dehydrogenase (Acetylating)</fullName>
    </submittedName>
</protein>
<dbReference type="SUPFAM" id="SSF53720">
    <property type="entry name" value="ALDH-like"/>
    <property type="match status" value="1"/>
</dbReference>
<proteinExistence type="predicted"/>
<dbReference type="Gene3D" id="3.40.309.10">
    <property type="entry name" value="Aldehyde Dehydrogenase, Chain A, domain 2"/>
    <property type="match status" value="1"/>
</dbReference>
<name>A0A1H9GIS4_9LACT</name>
<dbReference type="InterPro" id="IPR015590">
    <property type="entry name" value="Aldehyde_DH_dom"/>
</dbReference>
<dbReference type="OrthoDB" id="9815791at2"/>
<dbReference type="NCBIfam" id="TIGR02518">
    <property type="entry name" value="EutH_ACDH"/>
    <property type="match status" value="1"/>
</dbReference>
<keyword evidence="4" id="KW-1185">Reference proteome</keyword>
<dbReference type="Pfam" id="PF00171">
    <property type="entry name" value="Aldedh"/>
    <property type="match status" value="1"/>
</dbReference>
<feature type="domain" description="Aldehyde dehydrogenase" evidence="2">
    <location>
        <begin position="10"/>
        <end position="400"/>
    </location>
</feature>
<dbReference type="STRING" id="89093.SAMN04488558_11424"/>
<dbReference type="InterPro" id="IPR016162">
    <property type="entry name" value="Ald_DH_N"/>
</dbReference>
<dbReference type="CDD" id="cd07122">
    <property type="entry name" value="ALDH_F20_ACDH"/>
    <property type="match status" value="1"/>
</dbReference>
<keyword evidence="1" id="KW-0560">Oxidoreductase</keyword>
<evidence type="ECO:0000259" key="2">
    <source>
        <dbReference type="Pfam" id="PF00171"/>
    </source>
</evidence>
<dbReference type="InterPro" id="IPR016161">
    <property type="entry name" value="Ald_DH/histidinol_DH"/>
</dbReference>
<organism evidence="3 4">
    <name type="scientific">Ignavigranum ruoffiae</name>
    <dbReference type="NCBI Taxonomy" id="89093"/>
    <lineage>
        <taxon>Bacteria</taxon>
        <taxon>Bacillati</taxon>
        <taxon>Bacillota</taxon>
        <taxon>Bacilli</taxon>
        <taxon>Lactobacillales</taxon>
        <taxon>Aerococcaceae</taxon>
        <taxon>Ignavigranum</taxon>
    </lineage>
</organism>
<evidence type="ECO:0000313" key="4">
    <source>
        <dbReference type="Proteomes" id="UP000198833"/>
    </source>
</evidence>
<reference evidence="3 4" key="1">
    <citation type="submission" date="2016-10" db="EMBL/GenBank/DDBJ databases">
        <authorList>
            <person name="de Groot N.N."/>
        </authorList>
    </citation>
    <scope>NUCLEOTIDE SEQUENCE [LARGE SCALE GENOMIC DNA]</scope>
    <source>
        <strain evidence="3 4">DSM 15695</strain>
    </source>
</reference>
<evidence type="ECO:0000256" key="1">
    <source>
        <dbReference type="ARBA" id="ARBA00023002"/>
    </source>
</evidence>
<dbReference type="InterPro" id="IPR016163">
    <property type="entry name" value="Ald_DH_C"/>
</dbReference>
<dbReference type="AlphaFoldDB" id="A0A1H9GIS4"/>
<dbReference type="EMBL" id="FOEN01000014">
    <property type="protein sequence ID" value="SEQ49995.1"/>
    <property type="molecule type" value="Genomic_DNA"/>
</dbReference>
<evidence type="ECO:0000313" key="3">
    <source>
        <dbReference type="EMBL" id="SEQ49995.1"/>
    </source>
</evidence>